<reference evidence="3" key="1">
    <citation type="submission" date="2020-03" db="EMBL/GenBank/DDBJ databases">
        <title>The deep terrestrial virosphere.</title>
        <authorList>
            <person name="Holmfeldt K."/>
            <person name="Nilsson E."/>
            <person name="Simone D."/>
            <person name="Lopez-Fernandez M."/>
            <person name="Wu X."/>
            <person name="de Brujin I."/>
            <person name="Lundin D."/>
            <person name="Andersson A."/>
            <person name="Bertilsson S."/>
            <person name="Dopson M."/>
        </authorList>
    </citation>
    <scope>NUCLEOTIDE SEQUENCE</scope>
    <source>
        <strain evidence="3">MM415B00672</strain>
    </source>
</reference>
<evidence type="ECO:0000256" key="1">
    <source>
        <dbReference type="ARBA" id="ARBA00022529"/>
    </source>
</evidence>
<evidence type="ECO:0000256" key="2">
    <source>
        <dbReference type="ARBA" id="ARBA00022638"/>
    </source>
</evidence>
<protein>
    <recommendedName>
        <fullName evidence="4">Glycoside hydrolase</fullName>
    </recommendedName>
</protein>
<name>A0A6M3J1E5_9ZZZZ</name>
<dbReference type="EMBL" id="MT141487">
    <property type="protein sequence ID" value="QJA63001.1"/>
    <property type="molecule type" value="Genomic_DNA"/>
</dbReference>
<dbReference type="InterPro" id="IPR023346">
    <property type="entry name" value="Lysozyme-like_dom_sf"/>
</dbReference>
<sequence>MEKLIESLTRHEGRVNKLYLDSKGNLTGGIGHYFKVGSYLPDEVVDILFKTDVATAVSKFNKIDINLRKKLNADRRRVIVEMIFNMGLHGVLGFEEMWICIGNDDFDGASREIMESKYALDVGDGPGGKFDRAEKLAEIMRKGE</sequence>
<dbReference type="PANTHER" id="PTHR37406">
    <property type="entry name" value="T4-TYPE LYSOZYME 1-RELATED"/>
    <property type="match status" value="1"/>
</dbReference>
<dbReference type="InterPro" id="IPR052619">
    <property type="entry name" value="Phage_lysozyme-like"/>
</dbReference>
<accession>A0A6M3J1E5</accession>
<dbReference type="GO" id="GO:0016998">
    <property type="term" value="P:cell wall macromolecule catabolic process"/>
    <property type="evidence" value="ECO:0007669"/>
    <property type="project" value="InterPro"/>
</dbReference>
<evidence type="ECO:0000313" key="3">
    <source>
        <dbReference type="EMBL" id="QJA63001.1"/>
    </source>
</evidence>
<organism evidence="3">
    <name type="scientific">viral metagenome</name>
    <dbReference type="NCBI Taxonomy" id="1070528"/>
    <lineage>
        <taxon>unclassified sequences</taxon>
        <taxon>metagenomes</taxon>
        <taxon>organismal metagenomes</taxon>
    </lineage>
</organism>
<keyword evidence="1" id="KW-0929">Antimicrobial</keyword>
<gene>
    <name evidence="3" type="ORF">MM415B00672_0019</name>
</gene>
<dbReference type="InterPro" id="IPR023347">
    <property type="entry name" value="Lysozyme_dom_sf"/>
</dbReference>
<dbReference type="SUPFAM" id="SSF53955">
    <property type="entry name" value="Lysozyme-like"/>
    <property type="match status" value="1"/>
</dbReference>
<dbReference type="Gene3D" id="1.10.530.40">
    <property type="match status" value="1"/>
</dbReference>
<dbReference type="GO" id="GO:0031640">
    <property type="term" value="P:killing of cells of another organism"/>
    <property type="evidence" value="ECO:0007669"/>
    <property type="project" value="UniProtKB-KW"/>
</dbReference>
<evidence type="ECO:0008006" key="4">
    <source>
        <dbReference type="Google" id="ProtNLM"/>
    </source>
</evidence>
<dbReference type="Pfam" id="PF00959">
    <property type="entry name" value="Phage_lysozyme"/>
    <property type="match status" value="1"/>
</dbReference>
<dbReference type="AlphaFoldDB" id="A0A6M3J1E5"/>
<proteinExistence type="predicted"/>
<keyword evidence="2" id="KW-0081">Bacteriolytic enzyme</keyword>
<dbReference type="GO" id="GO:0009253">
    <property type="term" value="P:peptidoglycan catabolic process"/>
    <property type="evidence" value="ECO:0007669"/>
    <property type="project" value="InterPro"/>
</dbReference>
<dbReference type="PANTHER" id="PTHR37406:SF1">
    <property type="entry name" value="T4-TYPE LYSOZYME 1-RELATED"/>
    <property type="match status" value="1"/>
</dbReference>
<dbReference type="InterPro" id="IPR002196">
    <property type="entry name" value="Glyco_hydro_24"/>
</dbReference>
<dbReference type="GO" id="GO:0003796">
    <property type="term" value="F:lysozyme activity"/>
    <property type="evidence" value="ECO:0007669"/>
    <property type="project" value="InterPro"/>
</dbReference>
<dbReference type="GO" id="GO:0042742">
    <property type="term" value="P:defense response to bacterium"/>
    <property type="evidence" value="ECO:0007669"/>
    <property type="project" value="UniProtKB-KW"/>
</dbReference>